<dbReference type="SUPFAM" id="SSF51735">
    <property type="entry name" value="NAD(P)-binding Rossmann-fold domains"/>
    <property type="match status" value="1"/>
</dbReference>
<organism evidence="4 5">
    <name type="scientific">Nocardioides phosphati</name>
    <dbReference type="NCBI Taxonomy" id="1867775"/>
    <lineage>
        <taxon>Bacteria</taxon>
        <taxon>Bacillati</taxon>
        <taxon>Actinomycetota</taxon>
        <taxon>Actinomycetes</taxon>
        <taxon>Propionibacteriales</taxon>
        <taxon>Nocardioidaceae</taxon>
        <taxon>Nocardioides</taxon>
    </lineage>
</organism>
<dbReference type="Pfam" id="PF13561">
    <property type="entry name" value="adh_short_C2"/>
    <property type="match status" value="1"/>
</dbReference>
<accession>A0ABQ2NBA7</accession>
<evidence type="ECO:0000313" key="5">
    <source>
        <dbReference type="Proteomes" id="UP000655410"/>
    </source>
</evidence>
<comment type="similarity">
    <text evidence="1">Belongs to the short-chain dehydrogenases/reductases (SDR) family.</text>
</comment>
<reference evidence="5" key="1">
    <citation type="journal article" date="2019" name="Int. J. Syst. Evol. Microbiol.">
        <title>The Global Catalogue of Microorganisms (GCM) 10K type strain sequencing project: providing services to taxonomists for standard genome sequencing and annotation.</title>
        <authorList>
            <consortium name="The Broad Institute Genomics Platform"/>
            <consortium name="The Broad Institute Genome Sequencing Center for Infectious Disease"/>
            <person name="Wu L."/>
            <person name="Ma J."/>
        </authorList>
    </citation>
    <scope>NUCLEOTIDE SEQUENCE [LARGE SCALE GENOMIC DNA]</scope>
    <source>
        <strain evidence="5">CGMCC 4.7371</strain>
    </source>
</reference>
<dbReference type="RefSeq" id="WP_188784390.1">
    <property type="nucleotide sequence ID" value="NZ_BMNI01000006.1"/>
</dbReference>
<dbReference type="InterPro" id="IPR057326">
    <property type="entry name" value="KR_dom"/>
</dbReference>
<evidence type="ECO:0000259" key="3">
    <source>
        <dbReference type="SMART" id="SM00822"/>
    </source>
</evidence>
<gene>
    <name evidence="4" type="ORF">GCM10011584_25480</name>
</gene>
<dbReference type="EMBL" id="BMNI01000006">
    <property type="protein sequence ID" value="GGO91429.1"/>
    <property type="molecule type" value="Genomic_DNA"/>
</dbReference>
<feature type="domain" description="Ketoreductase" evidence="3">
    <location>
        <begin position="8"/>
        <end position="175"/>
    </location>
</feature>
<dbReference type="InterPro" id="IPR002347">
    <property type="entry name" value="SDR_fam"/>
</dbReference>
<protein>
    <submittedName>
        <fullName evidence="4">Oxidoreductase</fullName>
    </submittedName>
</protein>
<name>A0ABQ2NBA7_9ACTN</name>
<dbReference type="Proteomes" id="UP000655410">
    <property type="component" value="Unassembled WGS sequence"/>
</dbReference>
<dbReference type="PRINTS" id="PR00081">
    <property type="entry name" value="GDHRDH"/>
</dbReference>
<evidence type="ECO:0000256" key="2">
    <source>
        <dbReference type="ARBA" id="ARBA00023002"/>
    </source>
</evidence>
<sequence length="252" mass="25427">MDLQLADRVFIVTGGARGLGRATAEVLVAEGARVVLSGRSEESLAHAVDVLGGSHAVAVVADNAQADAPARLIAAAQDTWGRLDGALVSVGGPAPGTVASSTDEQWTTAFESVFLGAVRLGREVSAALPAGGSIAFVLSSSVKSPITGLTISNGLRPGLAMVAKNLADEVGPRGIRVNGLLPGRIATDRLKELDALGGDPDAARARASATIPLGRYGEPEEFGRAAAFVLSPAASYLTGVMLPVDGGALRSL</sequence>
<comment type="caution">
    <text evidence="4">The sequence shown here is derived from an EMBL/GenBank/DDBJ whole genome shotgun (WGS) entry which is preliminary data.</text>
</comment>
<dbReference type="InterPro" id="IPR036291">
    <property type="entry name" value="NAD(P)-bd_dom_sf"/>
</dbReference>
<evidence type="ECO:0000313" key="4">
    <source>
        <dbReference type="EMBL" id="GGO91429.1"/>
    </source>
</evidence>
<evidence type="ECO:0000256" key="1">
    <source>
        <dbReference type="ARBA" id="ARBA00006484"/>
    </source>
</evidence>
<keyword evidence="5" id="KW-1185">Reference proteome</keyword>
<proteinExistence type="inferred from homology"/>
<keyword evidence="2" id="KW-0560">Oxidoreductase</keyword>
<dbReference type="SMART" id="SM00822">
    <property type="entry name" value="PKS_KR"/>
    <property type="match status" value="1"/>
</dbReference>
<dbReference type="PANTHER" id="PTHR43943">
    <property type="entry name" value="DEHYDROGENASE/REDUCTASE (SDR FAMILY) MEMBER 4"/>
    <property type="match status" value="1"/>
</dbReference>
<dbReference type="Gene3D" id="3.40.50.720">
    <property type="entry name" value="NAD(P)-binding Rossmann-like Domain"/>
    <property type="match status" value="1"/>
</dbReference>
<dbReference type="PANTHER" id="PTHR43943:SF17">
    <property type="entry name" value="3-PHENYLPROPIONATE-DIHYDRODIOL_CINNAMIC ACID-DIHYDRODIOL DEHYDROGENASE"/>
    <property type="match status" value="1"/>
</dbReference>